<proteinExistence type="inferred from homology"/>
<reference evidence="8 9" key="1">
    <citation type="submission" date="2017-04" db="EMBL/GenBank/DDBJ databases">
        <title>Draft genome sequence of Tuber borchii Vittad., a whitish edible truffle.</title>
        <authorList>
            <consortium name="DOE Joint Genome Institute"/>
            <person name="Murat C."/>
            <person name="Kuo A."/>
            <person name="Barry K.W."/>
            <person name="Clum A."/>
            <person name="Dockter R.B."/>
            <person name="Fauchery L."/>
            <person name="Iotti M."/>
            <person name="Kohler A."/>
            <person name="Labutti K."/>
            <person name="Lindquist E.A."/>
            <person name="Lipzen A."/>
            <person name="Ohm R.A."/>
            <person name="Wang M."/>
            <person name="Grigoriev I.V."/>
            <person name="Zambonelli A."/>
            <person name="Martin F.M."/>
        </authorList>
    </citation>
    <scope>NUCLEOTIDE SEQUENCE [LARGE SCALE GENOMIC DNA]</scope>
    <source>
        <strain evidence="8 9">Tbo3840</strain>
    </source>
</reference>
<dbReference type="GO" id="GO:0006508">
    <property type="term" value="P:proteolysis"/>
    <property type="evidence" value="ECO:0007669"/>
    <property type="project" value="UniProtKB-KW"/>
</dbReference>
<dbReference type="SUPFAM" id="SSF82171">
    <property type="entry name" value="DPP6 N-terminal domain-like"/>
    <property type="match status" value="1"/>
</dbReference>
<comment type="similarity">
    <text evidence="1">Belongs to the peptidase S9C family.</text>
</comment>
<dbReference type="Gene3D" id="3.40.50.1820">
    <property type="entry name" value="alpha/beta hydrolase"/>
    <property type="match status" value="1"/>
</dbReference>
<name>A0A2T6ZXD1_TUBBO</name>
<accession>A0A2T6ZXD1</accession>
<dbReference type="EMBL" id="NESQ01000072">
    <property type="protein sequence ID" value="PUU80130.1"/>
    <property type="molecule type" value="Genomic_DNA"/>
</dbReference>
<evidence type="ECO:0000259" key="7">
    <source>
        <dbReference type="Pfam" id="PF00326"/>
    </source>
</evidence>
<dbReference type="Pfam" id="PF00326">
    <property type="entry name" value="Peptidase_S9"/>
    <property type="match status" value="1"/>
</dbReference>
<protein>
    <recommendedName>
        <fullName evidence="6">Dipeptidyl-peptidase V</fullName>
    </recommendedName>
</protein>
<dbReference type="Proteomes" id="UP000244722">
    <property type="component" value="Unassembled WGS sequence"/>
</dbReference>
<keyword evidence="4 8" id="KW-0378">Hydrolase</keyword>
<evidence type="ECO:0000256" key="5">
    <source>
        <dbReference type="ARBA" id="ARBA00022825"/>
    </source>
</evidence>
<dbReference type="AlphaFoldDB" id="A0A2T6ZXD1"/>
<evidence type="ECO:0000313" key="9">
    <source>
        <dbReference type="Proteomes" id="UP000244722"/>
    </source>
</evidence>
<evidence type="ECO:0000313" key="8">
    <source>
        <dbReference type="EMBL" id="PUU80130.1"/>
    </source>
</evidence>
<dbReference type="PANTHER" id="PTHR42776:SF13">
    <property type="entry name" value="DIPEPTIDYL-PEPTIDASE 5"/>
    <property type="match status" value="1"/>
</dbReference>
<evidence type="ECO:0000256" key="6">
    <source>
        <dbReference type="ARBA" id="ARBA00032829"/>
    </source>
</evidence>
<dbReference type="GO" id="GO:0004252">
    <property type="term" value="F:serine-type endopeptidase activity"/>
    <property type="evidence" value="ECO:0007669"/>
    <property type="project" value="TreeGrafter"/>
</dbReference>
<dbReference type="InterPro" id="IPR001375">
    <property type="entry name" value="Peptidase_S9_cat"/>
</dbReference>
<evidence type="ECO:0000256" key="2">
    <source>
        <dbReference type="ARBA" id="ARBA00022670"/>
    </source>
</evidence>
<dbReference type="SUPFAM" id="SSF53474">
    <property type="entry name" value="alpha/beta-Hydrolases"/>
    <property type="match status" value="1"/>
</dbReference>
<evidence type="ECO:0000256" key="1">
    <source>
        <dbReference type="ARBA" id="ARBA00010040"/>
    </source>
</evidence>
<keyword evidence="5" id="KW-0720">Serine protease</keyword>
<dbReference type="OrthoDB" id="416344at2759"/>
<keyword evidence="3" id="KW-0732">Signal</keyword>
<evidence type="ECO:0000256" key="3">
    <source>
        <dbReference type="ARBA" id="ARBA00022729"/>
    </source>
</evidence>
<dbReference type="FunFam" id="3.40.50.1820:FF:000028">
    <property type="entry name" value="S9 family peptidase"/>
    <property type="match status" value="1"/>
</dbReference>
<organism evidence="8 9">
    <name type="scientific">Tuber borchii</name>
    <name type="common">White truffle</name>
    <dbReference type="NCBI Taxonomy" id="42251"/>
    <lineage>
        <taxon>Eukaryota</taxon>
        <taxon>Fungi</taxon>
        <taxon>Dikarya</taxon>
        <taxon>Ascomycota</taxon>
        <taxon>Pezizomycotina</taxon>
        <taxon>Pezizomycetes</taxon>
        <taxon>Pezizales</taxon>
        <taxon>Tuberaceae</taxon>
        <taxon>Tuber</taxon>
    </lineage>
</organism>
<comment type="caution">
    <text evidence="8">The sequence shown here is derived from an EMBL/GenBank/DDBJ whole genome shotgun (WGS) entry which is preliminary data.</text>
</comment>
<sequence>MNVLYLTSATKTTGNELWIVDVEEPESKYKVLTFKGKVRGLKMGMDTGGRIRFAVAGTADAITGTMVGIKKKKVWHSGRTYNSLFVRHWDRYMSEGENNAIFVGTLERRNEGDRYRYIKGSLRSISAAYSCPQGLVPLGLESPVGPQGGASDFEISNDGRWAVFVAKDLAINQAMWTTTYVYLVDLDDPNKPPYPINAPAEGSRRLGASASPVFLSREEGESNPTIYYLQQFENGYEGDRRRIMKYAVPANVEGGGTRPVAIQKDWGFSPGALVAVGSSQVIALAEVHGRTRLWKVEGVEEPVPWTGREHGSISVAHALPDQKLLLTSSSMADPPFYTILDLAKNETELILGSESIPKPIGELEHDDVEEFWFEGDNNKQVHSWLVKPSNFKPEKKYPLAFIIHGGPQSSWKDYWNIKWNPKIFAEYGYAVVAINPTGSVGYGQDFTDAIKSNWGGSPYIDLMKGYDYAIKNFPFIDANRAIAGGASYGGYMTNWIQGHDFGRKFRALICHDGIFSTPGMYGSEELWFTHHEFNGTLWSAGANYDKYNPARFTDKWATPQLIIHNDLDYRIPISEGLAAFNVLQVKGIPSRFVTFLDEGHVVQKSENNYKWLNEIIDWMDIWTNAKTPAIPIQTDTSADPKSISLTTDIHMPPNSEIQQAVRNNGAYREEDEIYDGGNEVKWDHVNYIRCPHHMRA</sequence>
<dbReference type="PANTHER" id="PTHR42776">
    <property type="entry name" value="SERINE PEPTIDASE S9 FAMILY MEMBER"/>
    <property type="match status" value="1"/>
</dbReference>
<evidence type="ECO:0000256" key="4">
    <source>
        <dbReference type="ARBA" id="ARBA00022801"/>
    </source>
</evidence>
<feature type="domain" description="Peptidase S9 prolyl oligopeptidase catalytic" evidence="7">
    <location>
        <begin position="415"/>
        <end position="624"/>
    </location>
</feature>
<keyword evidence="2" id="KW-0645">Protease</keyword>
<gene>
    <name evidence="8" type="ORF">B9Z19DRAFT_976137</name>
</gene>
<dbReference type="InterPro" id="IPR029058">
    <property type="entry name" value="AB_hydrolase_fold"/>
</dbReference>
<keyword evidence="9" id="KW-1185">Reference proteome</keyword>
<dbReference type="STRING" id="42251.A0A2T6ZXD1"/>